<dbReference type="PROSITE" id="PS51257">
    <property type="entry name" value="PROKAR_LIPOPROTEIN"/>
    <property type="match status" value="1"/>
</dbReference>
<evidence type="ECO:0000313" key="3">
    <source>
        <dbReference type="EMBL" id="XCM36322.1"/>
    </source>
</evidence>
<gene>
    <name evidence="3" type="ORF">ABWT76_005076</name>
</gene>
<evidence type="ECO:0008006" key="4">
    <source>
        <dbReference type="Google" id="ProtNLM"/>
    </source>
</evidence>
<accession>A0AAU8JAX2</accession>
<evidence type="ECO:0000256" key="1">
    <source>
        <dbReference type="SAM" id="MobiDB-lite"/>
    </source>
</evidence>
<dbReference type="EMBL" id="CP159837">
    <property type="protein sequence ID" value="XCM36322.1"/>
    <property type="molecule type" value="Genomic_DNA"/>
</dbReference>
<feature type="region of interest" description="Disordered" evidence="1">
    <location>
        <begin position="192"/>
        <end position="229"/>
    </location>
</feature>
<proteinExistence type="predicted"/>
<feature type="compositionally biased region" description="Polar residues" evidence="1">
    <location>
        <begin position="192"/>
        <end position="219"/>
    </location>
</feature>
<organism evidence="3">
    <name type="scientific">Planktothricoides raciborskii GIHE-MW2</name>
    <dbReference type="NCBI Taxonomy" id="2792601"/>
    <lineage>
        <taxon>Bacteria</taxon>
        <taxon>Bacillati</taxon>
        <taxon>Cyanobacteriota</taxon>
        <taxon>Cyanophyceae</taxon>
        <taxon>Oscillatoriophycideae</taxon>
        <taxon>Oscillatoriales</taxon>
        <taxon>Oscillatoriaceae</taxon>
        <taxon>Planktothricoides</taxon>
    </lineage>
</organism>
<dbReference type="AlphaFoldDB" id="A0AAU8JAX2"/>
<keyword evidence="2" id="KW-1133">Transmembrane helix</keyword>
<keyword evidence="2" id="KW-0472">Membrane</keyword>
<reference evidence="3" key="1">
    <citation type="submission" date="2024-07" db="EMBL/GenBank/DDBJ databases">
        <authorList>
            <person name="Kim Y.J."/>
            <person name="Jeong J.Y."/>
        </authorList>
    </citation>
    <scope>NUCLEOTIDE SEQUENCE</scope>
    <source>
        <strain evidence="3">GIHE-MW2</strain>
    </source>
</reference>
<dbReference type="RefSeq" id="WP_354635149.1">
    <property type="nucleotide sequence ID" value="NZ_CP159837.1"/>
</dbReference>
<protein>
    <recommendedName>
        <fullName evidence="4">Lipoprotein</fullName>
    </recommendedName>
</protein>
<feature type="transmembrane region" description="Helical" evidence="2">
    <location>
        <begin position="12"/>
        <end position="33"/>
    </location>
</feature>
<sequence>MLPTNKAINICLTKSSIFIVLILFFLSACSLVLDRDAVSVKVSSLPAGQPSLKKGKIITFAGVPKKAAKTTKVKFNNLNSEQPSKSTEIVVATFDNQIKLIDFVGPEINEQPDLSFKSTARSLVFMNPLFLGLSFEAKKIIFTEIEKDPDFSKLVDAVANSLSLFDDNIIDLSTKIALRVAENQKLIIVNDNNNSESSGSPLALSPSTSPNNVDSNPFAQESFPKKSCGDNFPKDPKDFPVSFYPVFVDYSETNLKKINLNFCEDAYQLIREETGKESIQVGSFTSIDRAEAFKKFMTDKVGSAEVGKPKIYENPHKQSFNNSFFKVFSNLSFKPVIEALIPVANAQIESKWLEYSMVSQFTNDGLFPGTNWPLWHGLELKVDSSGIKIVGTPLIAQQVIVLPQNATNRSTDAVVDEIIYPANLGTWDGNTIKTLSGGNQVEIDLIPKPGKTWQPGNYDVLISGGSALKRSDSQKGLEAFQINILFFLTDVLAFITGDENESMTPQKINDRSINLSPIAADCLPELNKEISKEKPQGLSAFAQLTQCLAKADNLIIIAQIFGISNEQIFTELFSQLIKFEGEAWEKTLENAGKKAANVLNVFEKSVAVSKIFVFGKYLEHENTKNELYYASFSVNEITEEYPSRTKTTPFASRTIDLDCSPGNPGKRKYQELDVIIEVSCYSSSKGGISLIKATNYSQNAVEVSFPIPGSRSDLLLPDQSQTYRASIPWHLRDNWKNRPEGIQTSALDYFDFIERFLPYKLPLSLNSYSSRQLIKEVRVKCSDSSTTLWGVEIEPQCVPPGLRATFKNMTDKPIQVGLVGLNKPPIYLKPEERWSTGGQGSVQSSGTQVTLSIIINY</sequence>
<name>A0AAU8JAX2_9CYAN</name>
<keyword evidence="2" id="KW-0812">Transmembrane</keyword>
<evidence type="ECO:0000256" key="2">
    <source>
        <dbReference type="SAM" id="Phobius"/>
    </source>
</evidence>